<evidence type="ECO:0000313" key="1">
    <source>
        <dbReference type="EMBL" id="MCU6705053.1"/>
    </source>
</evidence>
<reference evidence="1 2" key="1">
    <citation type="journal article" date="2021" name="ISME Commun">
        <title>Automated analysis of genomic sequences facilitates high-throughput and comprehensive description of bacteria.</title>
        <authorList>
            <person name="Hitch T.C.A."/>
        </authorList>
    </citation>
    <scope>NUCLEOTIDE SEQUENCE [LARGE SCALE GENOMIC DNA]</scope>
    <source>
        <strain evidence="1 2">Sanger_31</strain>
    </source>
</reference>
<keyword evidence="2" id="KW-1185">Reference proteome</keyword>
<dbReference type="EMBL" id="JAOQJZ010000003">
    <property type="protein sequence ID" value="MCU6705053.1"/>
    <property type="molecule type" value="Genomic_DNA"/>
</dbReference>
<dbReference type="RefSeq" id="WP_022286541.1">
    <property type="nucleotide sequence ID" value="NZ_JAOQJZ010000003.1"/>
</dbReference>
<sequence>MSAKNSFNSMDPKAMQALLAVASRKLGTTPDVLKGQLESGVYDRALQGMPQNEAMMLQKALSDPKTAEKILSSPQARAIFKKLQGK</sequence>
<dbReference type="Proteomes" id="UP001208131">
    <property type="component" value="Unassembled WGS sequence"/>
</dbReference>
<protein>
    <submittedName>
        <fullName evidence="1">Uncharacterized protein</fullName>
    </submittedName>
</protein>
<dbReference type="AlphaFoldDB" id="A0AAE3IEZ8"/>
<gene>
    <name evidence="1" type="ORF">OCV57_03810</name>
</gene>
<accession>A0AAE3IEZ8</accession>
<organism evidence="1 2">
    <name type="scientific">Hominimerdicola aceti</name>
    <dbReference type="NCBI Taxonomy" id="2981726"/>
    <lineage>
        <taxon>Bacteria</taxon>
        <taxon>Bacillati</taxon>
        <taxon>Bacillota</taxon>
        <taxon>Clostridia</taxon>
        <taxon>Eubacteriales</taxon>
        <taxon>Oscillospiraceae</taxon>
        <taxon>Hominimerdicola</taxon>
    </lineage>
</organism>
<proteinExistence type="predicted"/>
<name>A0AAE3IEZ8_9FIRM</name>
<evidence type="ECO:0000313" key="2">
    <source>
        <dbReference type="Proteomes" id="UP001208131"/>
    </source>
</evidence>
<comment type="caution">
    <text evidence="1">The sequence shown here is derived from an EMBL/GenBank/DDBJ whole genome shotgun (WGS) entry which is preliminary data.</text>
</comment>